<proteinExistence type="predicted"/>
<comment type="caution">
    <text evidence="1">The sequence shown here is derived from an EMBL/GenBank/DDBJ whole genome shotgun (WGS) entry which is preliminary data.</text>
</comment>
<name>A0A834XB41_9FABA</name>
<sequence length="143" mass="16062">MENSRAQTYQEETKAVTTLRSGKIIDNKEASSQPSIYDDSDCFKVDIIDEIIQEALPTILSKDPLETTLTYSEWENIDVERELRESMLDLNSLETSSWVAKHELLPPLAKSPPVPSIISPPKLELKPLPSTLKYVFLGDNGTL</sequence>
<reference evidence="1" key="1">
    <citation type="submission" date="2020-09" db="EMBL/GenBank/DDBJ databases">
        <title>Genome-Enabled Discovery of Anthraquinone Biosynthesis in Senna tora.</title>
        <authorList>
            <person name="Kang S.-H."/>
            <person name="Pandey R.P."/>
            <person name="Lee C.-M."/>
            <person name="Sim J.-S."/>
            <person name="Jeong J.-T."/>
            <person name="Choi B.-S."/>
            <person name="Jung M."/>
            <person name="Ginzburg D."/>
            <person name="Zhao K."/>
            <person name="Won S.Y."/>
            <person name="Oh T.-J."/>
            <person name="Yu Y."/>
            <person name="Kim N.-H."/>
            <person name="Lee O.R."/>
            <person name="Lee T.-H."/>
            <person name="Bashyal P."/>
            <person name="Kim T.-S."/>
            <person name="Lee W.-H."/>
            <person name="Kawkins C."/>
            <person name="Kim C.-K."/>
            <person name="Kim J.S."/>
            <person name="Ahn B.O."/>
            <person name="Rhee S.Y."/>
            <person name="Sohng J.K."/>
        </authorList>
    </citation>
    <scope>NUCLEOTIDE SEQUENCE</scope>
    <source>
        <tissue evidence="1">Leaf</tissue>
    </source>
</reference>
<evidence type="ECO:0000313" key="1">
    <source>
        <dbReference type="EMBL" id="KAF7841765.1"/>
    </source>
</evidence>
<evidence type="ECO:0000313" key="2">
    <source>
        <dbReference type="Proteomes" id="UP000634136"/>
    </source>
</evidence>
<keyword evidence="2" id="KW-1185">Reference proteome</keyword>
<gene>
    <name evidence="1" type="ORF">G2W53_004063</name>
</gene>
<dbReference type="EMBL" id="JAAIUW010000002">
    <property type="protein sequence ID" value="KAF7841765.1"/>
    <property type="molecule type" value="Genomic_DNA"/>
</dbReference>
<organism evidence="1 2">
    <name type="scientific">Senna tora</name>
    <dbReference type="NCBI Taxonomy" id="362788"/>
    <lineage>
        <taxon>Eukaryota</taxon>
        <taxon>Viridiplantae</taxon>
        <taxon>Streptophyta</taxon>
        <taxon>Embryophyta</taxon>
        <taxon>Tracheophyta</taxon>
        <taxon>Spermatophyta</taxon>
        <taxon>Magnoliopsida</taxon>
        <taxon>eudicotyledons</taxon>
        <taxon>Gunneridae</taxon>
        <taxon>Pentapetalae</taxon>
        <taxon>rosids</taxon>
        <taxon>fabids</taxon>
        <taxon>Fabales</taxon>
        <taxon>Fabaceae</taxon>
        <taxon>Caesalpinioideae</taxon>
        <taxon>Cassia clade</taxon>
        <taxon>Senna</taxon>
    </lineage>
</organism>
<protein>
    <submittedName>
        <fullName evidence="1">Uncharacterized protein</fullName>
    </submittedName>
</protein>
<accession>A0A834XB41</accession>
<dbReference type="AlphaFoldDB" id="A0A834XB41"/>
<dbReference type="Proteomes" id="UP000634136">
    <property type="component" value="Unassembled WGS sequence"/>
</dbReference>